<keyword evidence="6" id="KW-0479">Metal-binding</keyword>
<evidence type="ECO:0000256" key="7">
    <source>
        <dbReference type="SAM" id="Phobius"/>
    </source>
</evidence>
<evidence type="ECO:0000256" key="4">
    <source>
        <dbReference type="ARBA" id="ARBA00022989"/>
    </source>
</evidence>
<organism evidence="8 9">
    <name type="scientific">Candidatus Kaiserbacteria bacterium CG10_big_fil_rev_8_21_14_0_10_43_70</name>
    <dbReference type="NCBI Taxonomy" id="1974605"/>
    <lineage>
        <taxon>Bacteria</taxon>
        <taxon>Candidatus Kaiseribacteriota</taxon>
    </lineage>
</organism>
<evidence type="ECO:0000256" key="3">
    <source>
        <dbReference type="ARBA" id="ARBA00022692"/>
    </source>
</evidence>
<dbReference type="GO" id="GO:0071555">
    <property type="term" value="P:cell wall organization"/>
    <property type="evidence" value="ECO:0007669"/>
    <property type="project" value="TreeGrafter"/>
</dbReference>
<evidence type="ECO:0000256" key="1">
    <source>
        <dbReference type="ARBA" id="ARBA00004141"/>
    </source>
</evidence>
<sequence>MPYINGIVVHMIIADVVKVVFPAVLSFGIGIAITPTIAHYLYKYKAWKKKSTSATVDGKPAPISQKLHNDENRKVPRMGGIVVWASVLITIISAYLLGQIVGSSATVKLDFLSRDQTWIPLVTLIGGALVGLMDDILVIRPNGDGLPLRYRLLIVVVLSLFIGWWFWAKLDVVSVGFPFSDPITIGWLIIPLFVITSLALYASGIIDGIDGLAGGVFASVFASYAIIAFVQNQINLAAFSLSVVGGLLAFLWFNIPPARFYLSDTGTMSLTLTIAVLAFMTDTLGEGIGITVLPIIGALLVVTVGSVILQVFVWKKFLHRKLLLVTPIHNHFQAIGWPGYKVTMRYWVLSIIFASAGVILALVAI</sequence>
<dbReference type="GO" id="GO:0016780">
    <property type="term" value="F:phosphotransferase activity, for other substituted phosphate groups"/>
    <property type="evidence" value="ECO:0007669"/>
    <property type="project" value="InterPro"/>
</dbReference>
<dbReference type="EMBL" id="PFBF01000018">
    <property type="protein sequence ID" value="PIR86438.1"/>
    <property type="molecule type" value="Genomic_DNA"/>
</dbReference>
<comment type="caution">
    <text evidence="8">The sequence shown here is derived from an EMBL/GenBank/DDBJ whole genome shotgun (WGS) entry which is preliminary data.</text>
</comment>
<name>A0A2H0UJ61_9BACT</name>
<feature type="transmembrane region" description="Helical" evidence="7">
    <location>
        <begin position="346"/>
        <end position="364"/>
    </location>
</feature>
<evidence type="ECO:0008006" key="10">
    <source>
        <dbReference type="Google" id="ProtNLM"/>
    </source>
</evidence>
<reference evidence="9" key="1">
    <citation type="submission" date="2017-09" db="EMBL/GenBank/DDBJ databases">
        <title>Depth-based differentiation of microbial function through sediment-hosted aquifers and enrichment of novel symbionts in the deep terrestrial subsurface.</title>
        <authorList>
            <person name="Probst A.J."/>
            <person name="Ladd B."/>
            <person name="Jarett J.K."/>
            <person name="Geller-Mcgrath D.E."/>
            <person name="Sieber C.M.K."/>
            <person name="Emerson J.B."/>
            <person name="Anantharaman K."/>
            <person name="Thomas B.C."/>
            <person name="Malmstrom R."/>
            <person name="Stieglmeier M."/>
            <person name="Klingl A."/>
            <person name="Woyke T."/>
            <person name="Ryan C.M."/>
            <person name="Banfield J.F."/>
        </authorList>
    </citation>
    <scope>NUCLEOTIDE SEQUENCE [LARGE SCALE GENOMIC DNA]</scope>
</reference>
<dbReference type="GO" id="GO:0046872">
    <property type="term" value="F:metal ion binding"/>
    <property type="evidence" value="ECO:0007669"/>
    <property type="project" value="UniProtKB-KW"/>
</dbReference>
<keyword evidence="4 7" id="KW-1133">Transmembrane helix</keyword>
<proteinExistence type="predicted"/>
<comment type="subcellular location">
    <subcellularLocation>
        <location evidence="1">Membrane</location>
        <topology evidence="1">Multi-pass membrane protein</topology>
    </subcellularLocation>
</comment>
<dbReference type="PANTHER" id="PTHR22926">
    <property type="entry name" value="PHOSPHO-N-ACETYLMURAMOYL-PENTAPEPTIDE-TRANSFERASE"/>
    <property type="match status" value="1"/>
</dbReference>
<feature type="transmembrane region" description="Helical" evidence="7">
    <location>
        <begin position="260"/>
        <end position="280"/>
    </location>
</feature>
<dbReference type="Pfam" id="PF00953">
    <property type="entry name" value="Glycos_transf_4"/>
    <property type="match status" value="1"/>
</dbReference>
<dbReference type="GO" id="GO:0005886">
    <property type="term" value="C:plasma membrane"/>
    <property type="evidence" value="ECO:0007669"/>
    <property type="project" value="TreeGrafter"/>
</dbReference>
<keyword evidence="3 7" id="KW-0812">Transmembrane</keyword>
<feature type="transmembrane region" description="Helical" evidence="7">
    <location>
        <begin position="150"/>
        <end position="168"/>
    </location>
</feature>
<keyword evidence="2" id="KW-0808">Transferase</keyword>
<protein>
    <recommendedName>
        <fullName evidence="10">Phospho-N-acetylmuramoyl-pentapeptide-transferase</fullName>
    </recommendedName>
</protein>
<feature type="transmembrane region" description="Helical" evidence="7">
    <location>
        <begin position="292"/>
        <end position="314"/>
    </location>
</feature>
<dbReference type="AlphaFoldDB" id="A0A2H0UJ61"/>
<accession>A0A2H0UJ61</accession>
<evidence type="ECO:0000313" key="8">
    <source>
        <dbReference type="EMBL" id="PIR86438.1"/>
    </source>
</evidence>
<dbReference type="GO" id="GO:0044038">
    <property type="term" value="P:cell wall macromolecule biosynthetic process"/>
    <property type="evidence" value="ECO:0007669"/>
    <property type="project" value="TreeGrafter"/>
</dbReference>
<keyword evidence="6" id="KW-0460">Magnesium</keyword>
<feature type="transmembrane region" description="Helical" evidence="7">
    <location>
        <begin position="236"/>
        <end position="253"/>
    </location>
</feature>
<keyword evidence="5 7" id="KW-0472">Membrane</keyword>
<feature type="transmembrane region" description="Helical" evidence="7">
    <location>
        <begin position="209"/>
        <end position="230"/>
    </location>
</feature>
<evidence type="ECO:0000313" key="9">
    <source>
        <dbReference type="Proteomes" id="UP000230706"/>
    </source>
</evidence>
<feature type="binding site" evidence="6">
    <location>
        <position position="264"/>
    </location>
    <ligand>
        <name>Mg(2+)</name>
        <dbReference type="ChEBI" id="CHEBI:18420"/>
    </ligand>
</feature>
<evidence type="ECO:0000256" key="5">
    <source>
        <dbReference type="ARBA" id="ARBA00023136"/>
    </source>
</evidence>
<dbReference type="Proteomes" id="UP000230706">
    <property type="component" value="Unassembled WGS sequence"/>
</dbReference>
<gene>
    <name evidence="8" type="ORF">COU13_00965</name>
</gene>
<feature type="transmembrane region" description="Helical" evidence="7">
    <location>
        <begin position="81"/>
        <end position="98"/>
    </location>
</feature>
<evidence type="ECO:0000256" key="2">
    <source>
        <dbReference type="ARBA" id="ARBA00022679"/>
    </source>
</evidence>
<evidence type="ECO:0000256" key="6">
    <source>
        <dbReference type="PIRSR" id="PIRSR600715-1"/>
    </source>
</evidence>
<comment type="cofactor">
    <cofactor evidence="6">
        <name>Mg(2+)</name>
        <dbReference type="ChEBI" id="CHEBI:18420"/>
    </cofactor>
</comment>
<feature type="transmembrane region" description="Helical" evidence="7">
    <location>
        <begin position="20"/>
        <end position="42"/>
    </location>
</feature>
<dbReference type="PANTHER" id="PTHR22926:SF5">
    <property type="entry name" value="PHOSPHO-N-ACETYLMURAMOYL-PENTAPEPTIDE-TRANSFERASE HOMOLOG"/>
    <property type="match status" value="1"/>
</dbReference>
<feature type="transmembrane region" description="Helical" evidence="7">
    <location>
        <begin position="118"/>
        <end position="138"/>
    </location>
</feature>
<feature type="transmembrane region" description="Helical" evidence="7">
    <location>
        <begin position="183"/>
        <end position="202"/>
    </location>
</feature>
<dbReference type="InterPro" id="IPR000715">
    <property type="entry name" value="Glycosyl_transferase_4"/>
</dbReference>